<reference evidence="4 5" key="1">
    <citation type="submission" date="2016-03" db="EMBL/GenBank/DDBJ databases">
        <title>Draft genome sequence of Paenibacillus glacialis DSM 22343.</title>
        <authorList>
            <person name="Shin S.-K."/>
            <person name="Yi H."/>
        </authorList>
    </citation>
    <scope>NUCLEOTIDE SEQUENCE [LARGE SCALE GENOMIC DNA]</scope>
    <source>
        <strain evidence="4 5">DSM 22343</strain>
    </source>
</reference>
<feature type="signal peptide" evidence="2">
    <location>
        <begin position="1"/>
        <end position="25"/>
    </location>
</feature>
<keyword evidence="5" id="KW-1185">Reference proteome</keyword>
<dbReference type="STRING" id="494026.PGLA_06095"/>
<feature type="domain" description="SLH" evidence="3">
    <location>
        <begin position="94"/>
        <end position="165"/>
    </location>
</feature>
<dbReference type="PANTHER" id="PTHR43308">
    <property type="entry name" value="OUTER MEMBRANE PROTEIN ALPHA-RELATED"/>
    <property type="match status" value="1"/>
</dbReference>
<dbReference type="Pfam" id="PF00395">
    <property type="entry name" value="SLH"/>
    <property type="match status" value="2"/>
</dbReference>
<dbReference type="AlphaFoldDB" id="A0A168M561"/>
<evidence type="ECO:0000259" key="3">
    <source>
        <dbReference type="PROSITE" id="PS51272"/>
    </source>
</evidence>
<feature type="domain" description="SLH" evidence="3">
    <location>
        <begin position="27"/>
        <end position="91"/>
    </location>
</feature>
<dbReference type="RefSeq" id="WP_068530272.1">
    <property type="nucleotide sequence ID" value="NZ_LVJH01000007.1"/>
</dbReference>
<organism evidence="4 5">
    <name type="scientific">Paenibacillus glacialis</name>
    <dbReference type="NCBI Taxonomy" id="494026"/>
    <lineage>
        <taxon>Bacteria</taxon>
        <taxon>Bacillati</taxon>
        <taxon>Bacillota</taxon>
        <taxon>Bacilli</taxon>
        <taxon>Bacillales</taxon>
        <taxon>Paenibacillaceae</taxon>
        <taxon>Paenibacillus</taxon>
    </lineage>
</organism>
<dbReference type="EMBL" id="LVJH01000007">
    <property type="protein sequence ID" value="OAB44234.1"/>
    <property type="molecule type" value="Genomic_DNA"/>
</dbReference>
<evidence type="ECO:0000256" key="2">
    <source>
        <dbReference type="SAM" id="SignalP"/>
    </source>
</evidence>
<evidence type="ECO:0000313" key="4">
    <source>
        <dbReference type="EMBL" id="OAB44234.1"/>
    </source>
</evidence>
<evidence type="ECO:0000313" key="5">
    <source>
        <dbReference type="Proteomes" id="UP000076967"/>
    </source>
</evidence>
<feature type="coiled-coil region" evidence="1">
    <location>
        <begin position="338"/>
        <end position="365"/>
    </location>
</feature>
<accession>A0A168M561</accession>
<dbReference type="InterPro" id="IPR051465">
    <property type="entry name" value="Cell_Envelope_Struct_Comp"/>
</dbReference>
<gene>
    <name evidence="4" type="ORF">PGLA_06095</name>
</gene>
<dbReference type="InterPro" id="IPR001119">
    <property type="entry name" value="SLH_dom"/>
</dbReference>
<comment type="caution">
    <text evidence="4">The sequence shown here is derived from an EMBL/GenBank/DDBJ whole genome shotgun (WGS) entry which is preliminary data.</text>
</comment>
<dbReference type="Proteomes" id="UP000076967">
    <property type="component" value="Unassembled WGS sequence"/>
</dbReference>
<dbReference type="PANTHER" id="PTHR43308:SF5">
    <property type="entry name" value="S-LAYER PROTEIN _ PEPTIDOGLYCAN ENDO-BETA-N-ACETYLGLUCOSAMINIDASE"/>
    <property type="match status" value="1"/>
</dbReference>
<evidence type="ECO:0000256" key="1">
    <source>
        <dbReference type="SAM" id="Coils"/>
    </source>
</evidence>
<protein>
    <recommendedName>
        <fullName evidence="3">SLH domain-containing protein</fullName>
    </recommendedName>
</protein>
<name>A0A168M561_9BACL</name>
<proteinExistence type="predicted"/>
<dbReference type="PROSITE" id="PS51272">
    <property type="entry name" value="SLH"/>
    <property type="match status" value="3"/>
</dbReference>
<keyword evidence="1" id="KW-0175">Coiled coil</keyword>
<feature type="chain" id="PRO_5007898891" description="SLH domain-containing protein" evidence="2">
    <location>
        <begin position="26"/>
        <end position="384"/>
    </location>
</feature>
<keyword evidence="2" id="KW-0732">Signal</keyword>
<feature type="domain" description="SLH" evidence="3">
    <location>
        <begin position="204"/>
        <end position="266"/>
    </location>
</feature>
<dbReference type="OrthoDB" id="2382419at2"/>
<sequence length="384" mass="43980">MKMKKIMLAFTLVMALAFNATAANAQSTKFTDVTDAKHAWAVESINYMTGQGIIKGYSDGTFKPDQGVTKAEFVSMYARLFDKYMPNKSGSDWDIKKFEDVPSSNFAYKYINNVVSTGLWGTYTQSYKNKVTTYKFFPNTKLTRIGAVKLLPTIYEEARDDEAYRIIKENIDDIRIIEAEQGYADDDRYDHTVDQTNALYPLFADNGFFDGDNSAILGPQIAGLHNSGVLTAYQGKFHPKQILTRAEAATTLYRLFNQLKDKGTLPEYSSRHVNTAEQNAELATKKENLKNMKSERIVLNSKWSKVDVKKRFIAEDPQYREIQGKIKILERLKREFPDHDIAEELMRYKKELAAMEEEVDKEILLITTELEEINSKISELSYIK</sequence>